<keyword evidence="2" id="KW-0472">Membrane</keyword>
<keyword evidence="2" id="KW-1133">Transmembrane helix</keyword>
<feature type="region of interest" description="Disordered" evidence="1">
    <location>
        <begin position="1"/>
        <end position="30"/>
    </location>
</feature>
<keyword evidence="4" id="KW-1185">Reference proteome</keyword>
<evidence type="ECO:0000313" key="4">
    <source>
        <dbReference type="Proteomes" id="UP000289738"/>
    </source>
</evidence>
<dbReference type="Proteomes" id="UP000289738">
    <property type="component" value="Chromosome A08"/>
</dbReference>
<evidence type="ECO:0000256" key="2">
    <source>
        <dbReference type="SAM" id="Phobius"/>
    </source>
</evidence>
<evidence type="ECO:0000256" key="1">
    <source>
        <dbReference type="SAM" id="MobiDB-lite"/>
    </source>
</evidence>
<feature type="transmembrane region" description="Helical" evidence="2">
    <location>
        <begin position="51"/>
        <end position="76"/>
    </location>
</feature>
<name>A0A445C2C9_ARAHY</name>
<organism evidence="3 4">
    <name type="scientific">Arachis hypogaea</name>
    <name type="common">Peanut</name>
    <dbReference type="NCBI Taxonomy" id="3818"/>
    <lineage>
        <taxon>Eukaryota</taxon>
        <taxon>Viridiplantae</taxon>
        <taxon>Streptophyta</taxon>
        <taxon>Embryophyta</taxon>
        <taxon>Tracheophyta</taxon>
        <taxon>Spermatophyta</taxon>
        <taxon>Magnoliopsida</taxon>
        <taxon>eudicotyledons</taxon>
        <taxon>Gunneridae</taxon>
        <taxon>Pentapetalae</taxon>
        <taxon>rosids</taxon>
        <taxon>fabids</taxon>
        <taxon>Fabales</taxon>
        <taxon>Fabaceae</taxon>
        <taxon>Papilionoideae</taxon>
        <taxon>50 kb inversion clade</taxon>
        <taxon>dalbergioids sensu lato</taxon>
        <taxon>Dalbergieae</taxon>
        <taxon>Pterocarpus clade</taxon>
        <taxon>Arachis</taxon>
    </lineage>
</organism>
<comment type="caution">
    <text evidence="3">The sequence shown here is derived from an EMBL/GenBank/DDBJ whole genome shotgun (WGS) entry which is preliminary data.</text>
</comment>
<sequence>MKTGGSFGEQRKNERSPCHSTAAAEEGGGGAVSEDDVHGFFSLLQFLSLSVSAAATLLLLTVSVLVVKLASVFAVVGRLFLIVKDAFVSEPSLSLCVRSANLPVPPWTLRRRREFFNLSPVIAMMHCFTTLFMEIRNLLHVSVNGIQW</sequence>
<gene>
    <name evidence="3" type="ORF">Ahy_A08g041326</name>
</gene>
<dbReference type="AlphaFoldDB" id="A0A445C2C9"/>
<reference evidence="3 4" key="1">
    <citation type="submission" date="2019-01" db="EMBL/GenBank/DDBJ databases">
        <title>Sequencing of cultivated peanut Arachis hypogaea provides insights into genome evolution and oil improvement.</title>
        <authorList>
            <person name="Chen X."/>
        </authorList>
    </citation>
    <scope>NUCLEOTIDE SEQUENCE [LARGE SCALE GENOMIC DNA]</scope>
    <source>
        <strain evidence="4">cv. Fuhuasheng</strain>
        <tissue evidence="3">Leaves</tissue>
    </source>
</reference>
<keyword evidence="2" id="KW-0812">Transmembrane</keyword>
<dbReference type="EMBL" id="SDMP01000008">
    <property type="protein sequence ID" value="RYR45084.1"/>
    <property type="molecule type" value="Genomic_DNA"/>
</dbReference>
<evidence type="ECO:0000313" key="3">
    <source>
        <dbReference type="EMBL" id="RYR45084.1"/>
    </source>
</evidence>
<accession>A0A445C2C9</accession>
<proteinExistence type="predicted"/>
<protein>
    <submittedName>
        <fullName evidence="3">Uncharacterized protein</fullName>
    </submittedName>
</protein>